<dbReference type="Proteomes" id="UP001219630">
    <property type="component" value="Chromosome"/>
</dbReference>
<keyword evidence="4" id="KW-1185">Reference proteome</keyword>
<name>A0ABY8G3F9_9GAMM</name>
<keyword evidence="2" id="KW-0175">Coiled coil</keyword>
<evidence type="ECO:0000313" key="3">
    <source>
        <dbReference type="EMBL" id="WFN54462.1"/>
    </source>
</evidence>
<dbReference type="InterPro" id="IPR038390">
    <property type="entry name" value="Metal_Tscrpt_repr_sf"/>
</dbReference>
<proteinExistence type="inferred from homology"/>
<dbReference type="Pfam" id="PF02583">
    <property type="entry name" value="Trns_repr_metal"/>
    <property type="match status" value="1"/>
</dbReference>
<protein>
    <submittedName>
        <fullName evidence="3">Metal/formaldehyde-sensitive transcriptional repressor</fullName>
    </submittedName>
</protein>
<evidence type="ECO:0000256" key="2">
    <source>
        <dbReference type="SAM" id="Coils"/>
    </source>
</evidence>
<dbReference type="PANTHER" id="PTHR33677">
    <property type="entry name" value="TRANSCRIPTIONAL REPRESSOR FRMR-RELATED"/>
    <property type="match status" value="1"/>
</dbReference>
<sequence length="92" mass="10247">MPHTIHDKKKLLTRVRRIKGQAEALEKALDSGERSCLDILQQIAAIRGAVNGLMGEVLEGHIRSHLMNEEADPSERSADLEAIVSVIRSYMK</sequence>
<dbReference type="Gene3D" id="1.20.58.1000">
    <property type="entry name" value="Metal-sensitive repressor, helix protomer"/>
    <property type="match status" value="1"/>
</dbReference>
<evidence type="ECO:0000256" key="1">
    <source>
        <dbReference type="ARBA" id="ARBA00005260"/>
    </source>
</evidence>
<comment type="similarity">
    <text evidence="1">Belongs to the FrmR/RcnR family.</text>
</comment>
<dbReference type="PANTHER" id="PTHR33677:SF5">
    <property type="entry name" value="TRANSCRIPTIONAL REPRESSOR FRMR"/>
    <property type="match status" value="1"/>
</dbReference>
<evidence type="ECO:0000313" key="4">
    <source>
        <dbReference type="Proteomes" id="UP001219630"/>
    </source>
</evidence>
<dbReference type="EMBL" id="CP114280">
    <property type="protein sequence ID" value="WFN54462.1"/>
    <property type="molecule type" value="Genomic_DNA"/>
</dbReference>
<dbReference type="InterPro" id="IPR003735">
    <property type="entry name" value="Metal_Tscrpt_repr"/>
</dbReference>
<accession>A0ABY8G3F9</accession>
<gene>
    <name evidence="3" type="ORF">O1Q98_12295</name>
</gene>
<organism evidence="3 4">
    <name type="scientific">Dickeya lacustris</name>
    <dbReference type="NCBI Taxonomy" id="2259638"/>
    <lineage>
        <taxon>Bacteria</taxon>
        <taxon>Pseudomonadati</taxon>
        <taxon>Pseudomonadota</taxon>
        <taxon>Gammaproteobacteria</taxon>
        <taxon>Enterobacterales</taxon>
        <taxon>Pectobacteriaceae</taxon>
        <taxon>Dickeya</taxon>
    </lineage>
</organism>
<dbReference type="RefSeq" id="WP_125257844.1">
    <property type="nucleotide sequence ID" value="NZ_CP114280.1"/>
</dbReference>
<feature type="coiled-coil region" evidence="2">
    <location>
        <begin position="8"/>
        <end position="35"/>
    </location>
</feature>
<dbReference type="CDD" id="cd10153">
    <property type="entry name" value="RcnR-FrmR-like_DUF156"/>
    <property type="match status" value="1"/>
</dbReference>
<reference evidence="3 4" key="1">
    <citation type="submission" date="2022-12" db="EMBL/GenBank/DDBJ databases">
        <title>Complete genome sequencing of Dickeya lacustris type strain LMG30899.</title>
        <authorList>
            <person name="Dobhal S."/>
            <person name="Arizala D."/>
            <person name="Arif M."/>
        </authorList>
    </citation>
    <scope>NUCLEOTIDE SEQUENCE [LARGE SCALE GENOMIC DNA]</scope>
    <source>
        <strain evidence="3 4">LMG30899</strain>
    </source>
</reference>